<organism evidence="2 3">
    <name type="scientific">Dendrothele bispora (strain CBS 962.96)</name>
    <dbReference type="NCBI Taxonomy" id="1314807"/>
    <lineage>
        <taxon>Eukaryota</taxon>
        <taxon>Fungi</taxon>
        <taxon>Dikarya</taxon>
        <taxon>Basidiomycota</taxon>
        <taxon>Agaricomycotina</taxon>
        <taxon>Agaricomycetes</taxon>
        <taxon>Agaricomycetidae</taxon>
        <taxon>Agaricales</taxon>
        <taxon>Agaricales incertae sedis</taxon>
        <taxon>Dendrothele</taxon>
    </lineage>
</organism>
<evidence type="ECO:0000313" key="2">
    <source>
        <dbReference type="EMBL" id="THU87594.1"/>
    </source>
</evidence>
<reference evidence="2 3" key="1">
    <citation type="journal article" date="2019" name="Nat. Ecol. Evol.">
        <title>Megaphylogeny resolves global patterns of mushroom evolution.</title>
        <authorList>
            <person name="Varga T."/>
            <person name="Krizsan K."/>
            <person name="Foldi C."/>
            <person name="Dima B."/>
            <person name="Sanchez-Garcia M."/>
            <person name="Sanchez-Ramirez S."/>
            <person name="Szollosi G.J."/>
            <person name="Szarkandi J.G."/>
            <person name="Papp V."/>
            <person name="Albert L."/>
            <person name="Andreopoulos W."/>
            <person name="Angelini C."/>
            <person name="Antonin V."/>
            <person name="Barry K.W."/>
            <person name="Bougher N.L."/>
            <person name="Buchanan P."/>
            <person name="Buyck B."/>
            <person name="Bense V."/>
            <person name="Catcheside P."/>
            <person name="Chovatia M."/>
            <person name="Cooper J."/>
            <person name="Damon W."/>
            <person name="Desjardin D."/>
            <person name="Finy P."/>
            <person name="Geml J."/>
            <person name="Haridas S."/>
            <person name="Hughes K."/>
            <person name="Justo A."/>
            <person name="Karasinski D."/>
            <person name="Kautmanova I."/>
            <person name="Kiss B."/>
            <person name="Kocsube S."/>
            <person name="Kotiranta H."/>
            <person name="LaButti K.M."/>
            <person name="Lechner B.E."/>
            <person name="Liimatainen K."/>
            <person name="Lipzen A."/>
            <person name="Lukacs Z."/>
            <person name="Mihaltcheva S."/>
            <person name="Morgado L.N."/>
            <person name="Niskanen T."/>
            <person name="Noordeloos M.E."/>
            <person name="Ohm R.A."/>
            <person name="Ortiz-Santana B."/>
            <person name="Ovrebo C."/>
            <person name="Racz N."/>
            <person name="Riley R."/>
            <person name="Savchenko A."/>
            <person name="Shiryaev A."/>
            <person name="Soop K."/>
            <person name="Spirin V."/>
            <person name="Szebenyi C."/>
            <person name="Tomsovsky M."/>
            <person name="Tulloss R.E."/>
            <person name="Uehling J."/>
            <person name="Grigoriev I.V."/>
            <person name="Vagvolgyi C."/>
            <person name="Papp T."/>
            <person name="Martin F.M."/>
            <person name="Miettinen O."/>
            <person name="Hibbett D.S."/>
            <person name="Nagy L.G."/>
        </authorList>
    </citation>
    <scope>NUCLEOTIDE SEQUENCE [LARGE SCALE GENOMIC DNA]</scope>
    <source>
        <strain evidence="2 3">CBS 962.96</strain>
    </source>
</reference>
<proteinExistence type="predicted"/>
<dbReference type="AlphaFoldDB" id="A0A4S8LF69"/>
<dbReference type="OrthoDB" id="3366231at2759"/>
<dbReference type="Proteomes" id="UP000297245">
    <property type="component" value="Unassembled WGS sequence"/>
</dbReference>
<evidence type="ECO:0000259" key="1">
    <source>
        <dbReference type="Pfam" id="PF14214"/>
    </source>
</evidence>
<dbReference type="Pfam" id="PF14214">
    <property type="entry name" value="Helitron_like_N"/>
    <property type="match status" value="1"/>
</dbReference>
<feature type="domain" description="Helitron helicase-like" evidence="1">
    <location>
        <begin position="2"/>
        <end position="40"/>
    </location>
</feature>
<dbReference type="EMBL" id="ML179444">
    <property type="protein sequence ID" value="THU87594.1"/>
    <property type="molecule type" value="Genomic_DNA"/>
</dbReference>
<accession>A0A4S8LF69</accession>
<protein>
    <recommendedName>
        <fullName evidence="1">Helitron helicase-like domain-containing protein</fullName>
    </recommendedName>
</protein>
<evidence type="ECO:0000313" key="3">
    <source>
        <dbReference type="Proteomes" id="UP000297245"/>
    </source>
</evidence>
<dbReference type="InterPro" id="IPR025476">
    <property type="entry name" value="Helitron_helicase-like"/>
</dbReference>
<name>A0A4S8LF69_DENBC</name>
<keyword evidence="3" id="KW-1185">Reference proteome</keyword>
<sequence length="75" mass="8700">MKKKELLNDIYNVGIFGKAVAYVYTIEFQKRGLPHVHLLIILRHPFKLLTTDDVDSCISAQWTDPETQPLLFRTV</sequence>
<feature type="non-terminal residue" evidence="2">
    <location>
        <position position="75"/>
    </location>
</feature>
<gene>
    <name evidence="2" type="ORF">K435DRAFT_577156</name>
</gene>